<evidence type="ECO:0000313" key="1">
    <source>
        <dbReference type="EMBL" id="QGF21087.1"/>
    </source>
</evidence>
<dbReference type="RefSeq" id="YP_009900564.1">
    <property type="nucleotide sequence ID" value="NC_049808.1"/>
</dbReference>
<sequence length="91" mass="10742">MLDLYYIYDSKAELYLNLIKDPTTKSKTWLKWNPDALEITEDSTCFGLTVQTRFTFDEIFLLEDTHSISLVGYIQLVQPDDDKHLKIYEET</sequence>
<keyword evidence="2" id="KW-1185">Reference proteome</keyword>
<protein>
    <submittedName>
        <fullName evidence="1">Uncharacterized protein</fullName>
    </submittedName>
</protein>
<dbReference type="KEGG" id="vg:56132793"/>
<accession>A0A5Q2F8R9</accession>
<reference evidence="1 2" key="1">
    <citation type="submission" date="2019-09" db="EMBL/GenBank/DDBJ databases">
        <title>Complete genome of Lactococcus lactis phage P596.</title>
        <authorList>
            <person name="Brinks E."/>
        </authorList>
    </citation>
    <scope>NUCLEOTIDE SEQUENCE [LARGE SCALE GENOMIC DNA]</scope>
</reference>
<dbReference type="GeneID" id="56132793"/>
<evidence type="ECO:0000313" key="2">
    <source>
        <dbReference type="Proteomes" id="UP000370956"/>
    </source>
</evidence>
<name>A0A5Q2F8R9_9CAUD</name>
<proteinExistence type="predicted"/>
<dbReference type="EMBL" id="MN528768">
    <property type="protein sequence ID" value="QGF21087.1"/>
    <property type="molecule type" value="Genomic_DNA"/>
</dbReference>
<dbReference type="Proteomes" id="UP000370956">
    <property type="component" value="Segment"/>
</dbReference>
<organism evidence="1 2">
    <name type="scientific">Lactococcus phage P596</name>
    <dbReference type="NCBI Taxonomy" id="2656515"/>
    <lineage>
        <taxon>Viruses</taxon>
        <taxon>Duplodnaviria</taxon>
        <taxon>Heunggongvirae</taxon>
        <taxon>Uroviricota</taxon>
        <taxon>Caudoviricetes</taxon>
        <taxon>Teubervirus</taxon>
        <taxon>Teubervirus P596</taxon>
    </lineage>
</organism>